<dbReference type="GeneID" id="75105594"/>
<keyword evidence="3" id="KW-1185">Reference proteome</keyword>
<dbReference type="EMBL" id="CP104550">
    <property type="protein sequence ID" value="UXH31739.1"/>
    <property type="molecule type" value="Genomic_DNA"/>
</dbReference>
<gene>
    <name evidence="2" type="ORF">N5910_00040</name>
    <name evidence="1" type="ORF">U2150_00095</name>
</gene>
<accession>A0A9E7RWH4</accession>
<evidence type="ECO:0000313" key="2">
    <source>
        <dbReference type="EMBL" id="UXH31739.1"/>
    </source>
</evidence>
<evidence type="ECO:0000313" key="3">
    <source>
        <dbReference type="Proteomes" id="UP001369247"/>
    </source>
</evidence>
<name>A0A9E7RWH4_METWO</name>
<reference evidence="2" key="1">
    <citation type="submission" date="2022-09" db="EMBL/GenBank/DDBJ databases">
        <title>Characterization of three MwoI isoschizomers from sequenced genome and metagenomes.</title>
        <authorList>
            <person name="Fomenkov A."/>
            <person name="Xu S.Y."/>
            <person name="Roberts R.J."/>
        </authorList>
    </citation>
    <scope>NUCLEOTIDE SEQUENCE</scope>
    <source>
        <strain evidence="2">DSM 2970</strain>
    </source>
</reference>
<dbReference type="Proteomes" id="UP001369247">
    <property type="component" value="Unassembled WGS sequence"/>
</dbReference>
<dbReference type="RefSeq" id="WP_261599610.1">
    <property type="nucleotide sequence ID" value="NZ_CP104550.1"/>
</dbReference>
<protein>
    <submittedName>
        <fullName evidence="2">Uncharacterized protein</fullName>
    </submittedName>
</protein>
<reference evidence="1 3" key="2">
    <citation type="submission" date="2023-12" db="EMBL/GenBank/DDBJ databases">
        <title>Phenotypic and Genomic Characterization of Methanothermobacter wolfeii Strain BSEL, a CO2-Capturing Archaeon with Minimal Nutrient Requirements.</title>
        <authorList>
            <person name="Ale Enriquez F."/>
            <person name="Ahring B.K."/>
        </authorList>
    </citation>
    <scope>NUCLEOTIDE SEQUENCE [LARGE SCALE GENOMIC DNA]</scope>
    <source>
        <strain evidence="1 3">BSEL-1</strain>
    </source>
</reference>
<organism evidence="2">
    <name type="scientific">Methanothermobacter wolfeii</name>
    <name type="common">Methanobacterium wolfei</name>
    <dbReference type="NCBI Taxonomy" id="145261"/>
    <lineage>
        <taxon>Archaea</taxon>
        <taxon>Methanobacteriati</taxon>
        <taxon>Methanobacteriota</taxon>
        <taxon>Methanomada group</taxon>
        <taxon>Methanobacteria</taxon>
        <taxon>Methanobacteriales</taxon>
        <taxon>Methanobacteriaceae</taxon>
        <taxon>Methanothermobacter</taxon>
    </lineage>
</organism>
<dbReference type="Proteomes" id="UP001065373">
    <property type="component" value="Chromosome"/>
</dbReference>
<dbReference type="AlphaFoldDB" id="A0A9E7RWH4"/>
<evidence type="ECO:0000313" key="1">
    <source>
        <dbReference type="EMBL" id="MEJ8541903.1"/>
    </source>
</evidence>
<proteinExistence type="predicted"/>
<dbReference type="EMBL" id="JAXUHJ010000003">
    <property type="protein sequence ID" value="MEJ8541903.1"/>
    <property type="molecule type" value="Genomic_DNA"/>
</dbReference>
<sequence length="99" mass="11345">MAQKKGLGMGLDALIQAKTRKEPENEPETHVTSEEQVKAVMEDVKKNPRITLWSARSAAVLRYLKKTQPEFSISREASSLIERAVREKYPDIWELFSDL</sequence>